<dbReference type="Pfam" id="PF00106">
    <property type="entry name" value="adh_short"/>
    <property type="match status" value="1"/>
</dbReference>
<dbReference type="EMBL" id="QFQP01000090">
    <property type="protein sequence ID" value="PZR03425.1"/>
    <property type="molecule type" value="Genomic_DNA"/>
</dbReference>
<name>A0A2W5SVG5_9BACT</name>
<evidence type="ECO:0000313" key="4">
    <source>
        <dbReference type="Proteomes" id="UP000249061"/>
    </source>
</evidence>
<evidence type="ECO:0000256" key="2">
    <source>
        <dbReference type="ARBA" id="ARBA00023002"/>
    </source>
</evidence>
<evidence type="ECO:0000256" key="1">
    <source>
        <dbReference type="ARBA" id="ARBA00006484"/>
    </source>
</evidence>
<dbReference type="GO" id="GO:0016491">
    <property type="term" value="F:oxidoreductase activity"/>
    <property type="evidence" value="ECO:0007669"/>
    <property type="project" value="UniProtKB-KW"/>
</dbReference>
<dbReference type="InterPro" id="IPR002347">
    <property type="entry name" value="SDR_fam"/>
</dbReference>
<sequence length="128" mass="13393">MRDELRMRYVGQTALVTGASSGIGAEFAARVAAMGADVVLVGRRQDALESLAAKIAADTGRRSITMPLDLAGEGAAHELNARLNQLGVRVDILINCAGVGLTQDFVASTADEITQQIRLNAVALTEVT</sequence>
<dbReference type="Proteomes" id="UP000249061">
    <property type="component" value="Unassembled WGS sequence"/>
</dbReference>
<dbReference type="Gene3D" id="3.40.50.720">
    <property type="entry name" value="NAD(P)-binding Rossmann-like Domain"/>
    <property type="match status" value="1"/>
</dbReference>
<comment type="similarity">
    <text evidence="1">Belongs to the short-chain dehydrogenases/reductases (SDR) family.</text>
</comment>
<organism evidence="3 4">
    <name type="scientific">Archangium gephyra</name>
    <dbReference type="NCBI Taxonomy" id="48"/>
    <lineage>
        <taxon>Bacteria</taxon>
        <taxon>Pseudomonadati</taxon>
        <taxon>Myxococcota</taxon>
        <taxon>Myxococcia</taxon>
        <taxon>Myxococcales</taxon>
        <taxon>Cystobacterineae</taxon>
        <taxon>Archangiaceae</taxon>
        <taxon>Archangium</taxon>
    </lineage>
</organism>
<dbReference type="PANTHER" id="PTHR44196">
    <property type="entry name" value="DEHYDROGENASE/REDUCTASE SDR FAMILY MEMBER 7B"/>
    <property type="match status" value="1"/>
</dbReference>
<proteinExistence type="inferred from homology"/>
<dbReference type="InterPro" id="IPR036291">
    <property type="entry name" value="NAD(P)-bd_dom_sf"/>
</dbReference>
<dbReference type="SUPFAM" id="SSF51735">
    <property type="entry name" value="NAD(P)-binding Rossmann-fold domains"/>
    <property type="match status" value="1"/>
</dbReference>
<feature type="non-terminal residue" evidence="3">
    <location>
        <position position="128"/>
    </location>
</feature>
<dbReference type="PANTHER" id="PTHR44196:SF1">
    <property type="entry name" value="DEHYDROGENASE_REDUCTASE SDR FAMILY MEMBER 7B"/>
    <property type="match status" value="1"/>
</dbReference>
<dbReference type="AlphaFoldDB" id="A0A2W5SVG5"/>
<reference evidence="3 4" key="1">
    <citation type="submission" date="2017-08" db="EMBL/GenBank/DDBJ databases">
        <title>Infants hospitalized years apart are colonized by the same room-sourced microbial strains.</title>
        <authorList>
            <person name="Brooks B."/>
            <person name="Olm M.R."/>
            <person name="Firek B.A."/>
            <person name="Baker R."/>
            <person name="Thomas B.C."/>
            <person name="Morowitz M.J."/>
            <person name="Banfield J.F."/>
        </authorList>
    </citation>
    <scope>NUCLEOTIDE SEQUENCE [LARGE SCALE GENOMIC DNA]</scope>
    <source>
        <strain evidence="3">S2_003_000_R2_14</strain>
    </source>
</reference>
<gene>
    <name evidence="3" type="ORF">DI536_36015</name>
</gene>
<dbReference type="GO" id="GO:0016020">
    <property type="term" value="C:membrane"/>
    <property type="evidence" value="ECO:0007669"/>
    <property type="project" value="TreeGrafter"/>
</dbReference>
<keyword evidence="2" id="KW-0560">Oxidoreductase</keyword>
<evidence type="ECO:0000313" key="3">
    <source>
        <dbReference type="EMBL" id="PZR03425.1"/>
    </source>
</evidence>
<dbReference type="PRINTS" id="PR00081">
    <property type="entry name" value="GDHRDH"/>
</dbReference>
<protein>
    <submittedName>
        <fullName evidence="3">Oxidoreductase</fullName>
    </submittedName>
</protein>
<accession>A0A2W5SVG5</accession>
<comment type="caution">
    <text evidence="3">The sequence shown here is derived from an EMBL/GenBank/DDBJ whole genome shotgun (WGS) entry which is preliminary data.</text>
</comment>